<name>A0ABU5IC43_9BURK</name>
<gene>
    <name evidence="3" type="ORF">SM757_08815</name>
</gene>
<accession>A0ABU5IC43</accession>
<comment type="similarity">
    <text evidence="1">Belongs to the NAD(P)-dependent epimerase/dehydratase family.</text>
</comment>
<dbReference type="Gene3D" id="3.40.50.720">
    <property type="entry name" value="NAD(P)-binding Rossmann-like Domain"/>
    <property type="match status" value="1"/>
</dbReference>
<sequence length="314" mass="34454">MSAAMKVLVIGANGQIGSELVEALVQAHGRQAVVSSDLAPAGRVHGVAHEVLDVTDAAALAEVARRHGVTQVYLLAAALSARGEQHPTWAWDLNMKSLLNVLELARTLPLQRVFWPSSIAAFGASTPKHLTPQHTVMEPDTVYGISKLAGEGWCAWYHRRHGVDVRCLRFPGLISWKTPPGGGTTDYAVEIFHAALADKHYICFLREDQALPMMYMADALRATLELMAAPASSIRERRAYNLAGMSFTPRDIADEIARHLPGFTLRCEPDFRQSIAEGWPASIDDSAARADWGWRPRYDLSALVSEMLRALRPA</sequence>
<dbReference type="InterPro" id="IPR051225">
    <property type="entry name" value="NAD(P)_epim/dehydratase"/>
</dbReference>
<keyword evidence="4" id="KW-1185">Reference proteome</keyword>
<dbReference type="InterPro" id="IPR001509">
    <property type="entry name" value="Epimerase_deHydtase"/>
</dbReference>
<evidence type="ECO:0000313" key="3">
    <source>
        <dbReference type="EMBL" id="MDZ5456676.1"/>
    </source>
</evidence>
<reference evidence="3 4" key="1">
    <citation type="submission" date="2023-11" db="EMBL/GenBank/DDBJ databases">
        <title>Draft genome of Azohydromonas lata strain H1 (DSM1123), a polyhydroxyalkanoate producer.</title>
        <authorList>
            <person name="Traversa D."/>
            <person name="D'Addabbo P."/>
            <person name="Pazzani C."/>
            <person name="Manzari C."/>
            <person name="Chiara M."/>
            <person name="Scrascia M."/>
        </authorList>
    </citation>
    <scope>NUCLEOTIDE SEQUENCE [LARGE SCALE GENOMIC DNA]</scope>
    <source>
        <strain evidence="3 4">H1</strain>
    </source>
</reference>
<dbReference type="EMBL" id="JAXOJX010000010">
    <property type="protein sequence ID" value="MDZ5456676.1"/>
    <property type="molecule type" value="Genomic_DNA"/>
</dbReference>
<dbReference type="Proteomes" id="UP001293718">
    <property type="component" value="Unassembled WGS sequence"/>
</dbReference>
<dbReference type="Pfam" id="PF01370">
    <property type="entry name" value="Epimerase"/>
    <property type="match status" value="1"/>
</dbReference>
<dbReference type="PANTHER" id="PTHR42687:SF1">
    <property type="entry name" value="L-THREONINE 3-DEHYDROGENASE, MITOCHONDRIAL"/>
    <property type="match status" value="1"/>
</dbReference>
<evidence type="ECO:0000259" key="2">
    <source>
        <dbReference type="Pfam" id="PF01370"/>
    </source>
</evidence>
<dbReference type="InterPro" id="IPR036291">
    <property type="entry name" value="NAD(P)-bd_dom_sf"/>
</dbReference>
<organism evidence="3 4">
    <name type="scientific">Azohydromonas lata</name>
    <dbReference type="NCBI Taxonomy" id="45677"/>
    <lineage>
        <taxon>Bacteria</taxon>
        <taxon>Pseudomonadati</taxon>
        <taxon>Pseudomonadota</taxon>
        <taxon>Betaproteobacteria</taxon>
        <taxon>Burkholderiales</taxon>
        <taxon>Sphaerotilaceae</taxon>
        <taxon>Azohydromonas</taxon>
    </lineage>
</organism>
<evidence type="ECO:0000256" key="1">
    <source>
        <dbReference type="ARBA" id="ARBA00007637"/>
    </source>
</evidence>
<proteinExistence type="inferred from homology"/>
<dbReference type="SUPFAM" id="SSF51735">
    <property type="entry name" value="NAD(P)-binding Rossmann-fold domains"/>
    <property type="match status" value="1"/>
</dbReference>
<comment type="caution">
    <text evidence="3">The sequence shown here is derived from an EMBL/GenBank/DDBJ whole genome shotgun (WGS) entry which is preliminary data.</text>
</comment>
<feature type="domain" description="NAD-dependent epimerase/dehydratase" evidence="2">
    <location>
        <begin position="7"/>
        <end position="242"/>
    </location>
</feature>
<dbReference type="PANTHER" id="PTHR42687">
    <property type="entry name" value="L-THREONINE 3-DEHYDROGENASE"/>
    <property type="match status" value="1"/>
</dbReference>
<protein>
    <submittedName>
        <fullName evidence="3">NAD-dependent epimerase/dehydratase family protein</fullName>
    </submittedName>
</protein>
<evidence type="ECO:0000313" key="4">
    <source>
        <dbReference type="Proteomes" id="UP001293718"/>
    </source>
</evidence>